<feature type="transmembrane region" description="Helical" evidence="1">
    <location>
        <begin position="254"/>
        <end position="278"/>
    </location>
</feature>
<evidence type="ECO:0000256" key="1">
    <source>
        <dbReference type="SAM" id="Phobius"/>
    </source>
</evidence>
<evidence type="ECO:0000313" key="3">
    <source>
        <dbReference type="RefSeq" id="XP_042610744.1"/>
    </source>
</evidence>
<name>A0A9Q9XZ86_CYPCA</name>
<dbReference type="OrthoDB" id="10462042at2759"/>
<dbReference type="Proteomes" id="UP001155660">
    <property type="component" value="Unplaced"/>
</dbReference>
<dbReference type="SMART" id="SM00409">
    <property type="entry name" value="IG"/>
    <property type="match status" value="1"/>
</dbReference>
<feature type="transmembrane region" description="Helical" evidence="1">
    <location>
        <begin position="42"/>
        <end position="60"/>
    </location>
</feature>
<feature type="domain" description="Immunoglobulin" evidence="2">
    <location>
        <begin position="70"/>
        <end position="161"/>
    </location>
</feature>
<reference evidence="3" key="1">
    <citation type="submission" date="2025-08" db="UniProtKB">
        <authorList>
            <consortium name="RefSeq"/>
        </authorList>
    </citation>
    <scope>IDENTIFICATION</scope>
    <source>
        <tissue evidence="3">Muscle</tissue>
    </source>
</reference>
<keyword evidence="1" id="KW-0472">Membrane</keyword>
<dbReference type="KEGG" id="ccar:109052228"/>
<proteinExistence type="predicted"/>
<dbReference type="AlphaFoldDB" id="A0A9Q9XZ86"/>
<dbReference type="RefSeq" id="XP_042610744.1">
    <property type="nucleotide sequence ID" value="XM_042754810.1"/>
</dbReference>
<gene>
    <name evidence="3" type="primary">LOC109052228</name>
</gene>
<evidence type="ECO:0000259" key="2">
    <source>
        <dbReference type="SMART" id="SM00409"/>
    </source>
</evidence>
<dbReference type="Pfam" id="PF07686">
    <property type="entry name" value="V-set"/>
    <property type="match status" value="1"/>
</dbReference>
<dbReference type="InterPro" id="IPR003599">
    <property type="entry name" value="Ig_sub"/>
</dbReference>
<protein>
    <submittedName>
        <fullName evidence="3">Uncharacterized protein LOC109052228</fullName>
    </submittedName>
</protein>
<organism evidence="3">
    <name type="scientific">Cyprinus carpio</name>
    <name type="common">Common carp</name>
    <dbReference type="NCBI Taxonomy" id="7962"/>
    <lineage>
        <taxon>Eukaryota</taxon>
        <taxon>Metazoa</taxon>
        <taxon>Chordata</taxon>
        <taxon>Craniata</taxon>
        <taxon>Vertebrata</taxon>
        <taxon>Euteleostomi</taxon>
        <taxon>Actinopterygii</taxon>
        <taxon>Neopterygii</taxon>
        <taxon>Teleostei</taxon>
        <taxon>Ostariophysi</taxon>
        <taxon>Cypriniformes</taxon>
        <taxon>Cyprinidae</taxon>
        <taxon>Cyprininae</taxon>
        <taxon>Cyprinus</taxon>
    </lineage>
</organism>
<dbReference type="GeneID" id="109052228"/>
<accession>A0A9Q9XZ86</accession>
<keyword evidence="1" id="KW-1133">Transmembrane helix</keyword>
<dbReference type="InterPro" id="IPR013106">
    <property type="entry name" value="Ig_V-set"/>
</dbReference>
<feature type="transmembrane region" description="Helical" evidence="1">
    <location>
        <begin position="6"/>
        <end position="30"/>
    </location>
</feature>
<keyword evidence="1" id="KW-0812">Transmembrane</keyword>
<sequence length="301" mass="34293">MEFFSLLLFQSCDHLTHLCTFIFVLSFVIVYGRTTDSYRTFIMFRCLNLLLLLLFCLVYHSETPFVRTTPVSVTGKKGDSAILSCQFEPSDIFRIDLWRQKSIFSCQNETCENGRFSKKGCDVTIKNLSFSDAGKYTLKVFYNHNQTVLNQKQKMYQLHIQDNISVQEGGELGDLPSAHKVLHQPSGSTKWEDVWPKDQSDVNLHNFRTNHTGTYRVLDSEGNILITVTVTESGTESKDKQDDTNKDKTEPLPVWALILIVIVIGVVLVLAVIIFIVIKKPQCLKRDADTVTYRNPSDVAH</sequence>